<dbReference type="STRING" id="452652.KSE_10760"/>
<dbReference type="PATRIC" id="fig|452652.3.peg.1068"/>
<dbReference type="KEGG" id="ksk:KSE_10760"/>
<evidence type="ECO:0000313" key="2">
    <source>
        <dbReference type="EMBL" id="BAJ26910.1"/>
    </source>
</evidence>
<dbReference type="eggNOG" id="COG3878">
    <property type="taxonomic scope" value="Bacteria"/>
</dbReference>
<reference evidence="2 3" key="1">
    <citation type="journal article" date="2010" name="DNA Res.">
        <title>Genome sequence of Kitasatospora setae NBRC 14216T: an evolutionary snapshot of the family Streptomycetaceae.</title>
        <authorList>
            <person name="Ichikawa N."/>
            <person name="Oguchi A."/>
            <person name="Ikeda H."/>
            <person name="Ishikawa J."/>
            <person name="Kitani S."/>
            <person name="Watanabe Y."/>
            <person name="Nakamura S."/>
            <person name="Katano Y."/>
            <person name="Kishi E."/>
            <person name="Sasagawa M."/>
            <person name="Ankai A."/>
            <person name="Fukui S."/>
            <person name="Hashimoto Y."/>
            <person name="Kamata S."/>
            <person name="Otoguro M."/>
            <person name="Tanikawa S."/>
            <person name="Nihira T."/>
            <person name="Horinouchi S."/>
            <person name="Ohnishi Y."/>
            <person name="Hayakawa M."/>
            <person name="Kuzuyama T."/>
            <person name="Arisawa A."/>
            <person name="Nomoto F."/>
            <person name="Miura H."/>
            <person name="Takahashi Y."/>
            <person name="Fujita N."/>
        </authorList>
    </citation>
    <scope>NUCLEOTIDE SEQUENCE [LARGE SCALE GENOMIC DNA]</scope>
    <source>
        <strain evidence="3">ATCC 33774 / DSM 43861 / JCM 3304 / KCC A-0304 / NBRC 14216 / KM-6054</strain>
    </source>
</reference>
<feature type="region of interest" description="Disordered" evidence="1">
    <location>
        <begin position="21"/>
        <end position="42"/>
    </location>
</feature>
<protein>
    <recommendedName>
        <fullName evidence="4">LigA protein</fullName>
    </recommendedName>
</protein>
<sequence>MTRTTPPRPLDVEALFPELAAHRGTTTRLHPRPGRPTVAESSVGGPLLWPADEPWPVCGAFHGVGEGLRPADVRHCRRMLADLADRPRSARALARFEELGRRHRLPDPLAPVPMIALAQLYRRDVPDLRPGPDGCDLLQVLWCPFRTHGPHGYGSELLLRWRRSAEVGRVLRTRPEPLVVDTDRLLPRPCVLHPEQVATYRFAGLLPAGLCARLDAWDEANEAAARAAGVEAVGYQYDLSIPPGWRAGGFASWHATDPYPVDCGVCGAAMELLLTVDSSEWDGGSRSWRPLEDRDRGACPTGVEVGRFGELNVFACPADPAHPHRWCLQ</sequence>
<dbReference type="RefSeq" id="WP_014134229.1">
    <property type="nucleotide sequence ID" value="NC_016109.1"/>
</dbReference>
<proteinExistence type="predicted"/>
<dbReference type="Proteomes" id="UP000007076">
    <property type="component" value="Chromosome"/>
</dbReference>
<evidence type="ECO:0008006" key="4">
    <source>
        <dbReference type="Google" id="ProtNLM"/>
    </source>
</evidence>
<accession>E4N6S9</accession>
<gene>
    <name evidence="2" type="ordered locus">KSE_10760</name>
</gene>
<keyword evidence="3" id="KW-1185">Reference proteome</keyword>
<dbReference type="EMBL" id="AP010968">
    <property type="protein sequence ID" value="BAJ26910.1"/>
    <property type="molecule type" value="Genomic_DNA"/>
</dbReference>
<name>E4N6S9_KITSK</name>
<dbReference type="HOGENOM" id="CLU_038469_0_0_11"/>
<dbReference type="Gene3D" id="2.30.320.10">
    <property type="entry name" value="YwqG-like"/>
    <property type="match status" value="1"/>
</dbReference>
<evidence type="ECO:0000256" key="1">
    <source>
        <dbReference type="SAM" id="MobiDB-lite"/>
    </source>
</evidence>
<evidence type="ECO:0000313" key="3">
    <source>
        <dbReference type="Proteomes" id="UP000007076"/>
    </source>
</evidence>
<organism evidence="2 3">
    <name type="scientific">Kitasatospora setae (strain ATCC 33774 / DSM 43861 / JCM 3304 / KCC A-0304 / NBRC 14216 / KM-6054)</name>
    <name type="common">Streptomyces setae</name>
    <dbReference type="NCBI Taxonomy" id="452652"/>
    <lineage>
        <taxon>Bacteria</taxon>
        <taxon>Bacillati</taxon>
        <taxon>Actinomycetota</taxon>
        <taxon>Actinomycetes</taxon>
        <taxon>Kitasatosporales</taxon>
        <taxon>Streptomycetaceae</taxon>
        <taxon>Kitasatospora</taxon>
    </lineage>
</organism>
<dbReference type="AlphaFoldDB" id="E4N6S9"/>